<dbReference type="PANTHER" id="PTHR40619">
    <property type="entry name" value="FUNGAL STAND N-TERMINAL GOODBYE DOMAIN-CONTAINING PROTEIN"/>
    <property type="match status" value="1"/>
</dbReference>
<protein>
    <submittedName>
        <fullName evidence="1">Uncharacterized protein</fullName>
    </submittedName>
</protein>
<dbReference type="EMBL" id="JAQQWM010000005">
    <property type="protein sequence ID" value="KAK8063835.1"/>
    <property type="molecule type" value="Genomic_DNA"/>
</dbReference>
<proteinExistence type="predicted"/>
<feature type="non-terminal residue" evidence="1">
    <location>
        <position position="622"/>
    </location>
</feature>
<accession>A0ABR1UY50</accession>
<dbReference type="PANTHER" id="PTHR40619:SF3">
    <property type="entry name" value="FUNGAL STAND N-TERMINAL GOODBYE DOMAIN-CONTAINING PROTEIN"/>
    <property type="match status" value="1"/>
</dbReference>
<dbReference type="Proteomes" id="UP001446871">
    <property type="component" value="Unassembled WGS sequence"/>
</dbReference>
<comment type="caution">
    <text evidence="1">The sequence shown here is derived from an EMBL/GenBank/DDBJ whole genome shotgun (WGS) entry which is preliminary data.</text>
</comment>
<reference evidence="1 2" key="1">
    <citation type="submission" date="2023-01" db="EMBL/GenBank/DDBJ databases">
        <title>Analysis of 21 Apiospora genomes using comparative genomics revels a genus with tremendous synthesis potential of carbohydrate active enzymes and secondary metabolites.</title>
        <authorList>
            <person name="Sorensen T."/>
        </authorList>
    </citation>
    <scope>NUCLEOTIDE SEQUENCE [LARGE SCALE GENOMIC DNA]</scope>
    <source>
        <strain evidence="1 2">CBS 83171</strain>
    </source>
</reference>
<gene>
    <name evidence="1" type="ORF">PG996_008487</name>
</gene>
<organism evidence="1 2">
    <name type="scientific">Apiospora saccharicola</name>
    <dbReference type="NCBI Taxonomy" id="335842"/>
    <lineage>
        <taxon>Eukaryota</taxon>
        <taxon>Fungi</taxon>
        <taxon>Dikarya</taxon>
        <taxon>Ascomycota</taxon>
        <taxon>Pezizomycotina</taxon>
        <taxon>Sordariomycetes</taxon>
        <taxon>Xylariomycetidae</taxon>
        <taxon>Amphisphaeriales</taxon>
        <taxon>Apiosporaceae</taxon>
        <taxon>Apiospora</taxon>
    </lineage>
</organism>
<keyword evidence="2" id="KW-1185">Reference proteome</keyword>
<sequence>MGPEVATEPHPEVPEFVVVGLEGHRHPALSATPRSGVIFQSASITSTHPQPAETDDSDANRIELYAPCFKAAGELIATANKYSRKRSLQLLSITDVHSWEEVDTAMLAACDSLEHLATKDKDISGFAGKMKSAFRALCQRANIGINFTNLVPQDFPGGSVLCGGLKIIFTALQSSSNYREDVYRAIEDLPFTINDHAAYIRLDRQDEDLHRRNAALYAALFQLLECILSWFAKNPVATSMKMLVQPQGFSEALKMKQANVQRAASRFEKHALWLQNQRHNDSIELQHWMAYELHRTLEDVSVIRARCEVLESFTQFLQQAHQSYTLAALLDPESSRVRKGTRRRSAAEIRDSFLRDAEYEPGLIEQDVGHILRLRSGYRQELDEDRVVELHNHPQFRAWLSVDESSVLFVQGHSNQPQNREITFVAAQVTEMAMRMHLNPAEASIRVIPLAFFCSEHSTSRRDRLGHPNALIWMLLLQLIDCYQEFSSSRLEKELATTGGGETEKVYAAFEGLVGHLSSNVIVLVVLEGVDSFLHPSIRDELIDLVGFLSQLPAESPGRSKLKILCTSTTSADLLEDIFREDQILRMPNTSRTTSGLRNIEAMAGLPDIAASSGAVDKYVER</sequence>
<evidence type="ECO:0000313" key="1">
    <source>
        <dbReference type="EMBL" id="KAK8063835.1"/>
    </source>
</evidence>
<evidence type="ECO:0000313" key="2">
    <source>
        <dbReference type="Proteomes" id="UP001446871"/>
    </source>
</evidence>
<name>A0ABR1UY50_9PEZI</name>